<dbReference type="Gene3D" id="3.40.50.720">
    <property type="entry name" value="NAD(P)-binding Rossmann-like Domain"/>
    <property type="match status" value="1"/>
</dbReference>
<dbReference type="PATRIC" id="fig|81857.3.peg.311"/>
<sequence>MMKNLAQLQQLQGKVIVVTGGSSGIGKSVAYEAASRGMIVIVLARHLDALETVRQECMALSHQPAYAIPLDVSDPDDIDRAVAQINAQVDQVDVLVNAAGFGVFENAFDVAPKTVAQMFKVNVLGLMYLSQKLGTQMVTNERGQIINISSMAGKMATPKSAVYSATKFAVRGYSDGLRLELRPAGVQVTAVYLGPVKTNFFTTADAGGDYLKQVDWIVLDPDRVAKRIVDSIGHEKRDINMPAVMEVAARFYQLFPHLGDWLAGGLFNRK</sequence>
<dbReference type="PRINTS" id="PR00080">
    <property type="entry name" value="SDRFAMILY"/>
</dbReference>
<dbReference type="PRINTS" id="PR00081">
    <property type="entry name" value="GDHRDH"/>
</dbReference>
<dbReference type="SUPFAM" id="SSF51735">
    <property type="entry name" value="NAD(P)-binding Rossmann-fold domains"/>
    <property type="match status" value="1"/>
</dbReference>
<dbReference type="Proteomes" id="UP000051645">
    <property type="component" value="Unassembled WGS sequence"/>
</dbReference>
<proteinExistence type="inferred from homology"/>
<comment type="similarity">
    <text evidence="1 3">Belongs to the short-chain dehydrogenases/reductases (SDR) family.</text>
</comment>
<keyword evidence="2" id="KW-0560">Oxidoreductase</keyword>
<name>A0A0R2FML6_9LACO</name>
<dbReference type="PROSITE" id="PS00061">
    <property type="entry name" value="ADH_SHORT"/>
    <property type="match status" value="1"/>
</dbReference>
<dbReference type="InterPro" id="IPR002347">
    <property type="entry name" value="SDR_fam"/>
</dbReference>
<evidence type="ECO:0000256" key="1">
    <source>
        <dbReference type="ARBA" id="ARBA00006484"/>
    </source>
</evidence>
<protein>
    <submittedName>
        <fullName evidence="4">Uncharacterized protein</fullName>
    </submittedName>
</protein>
<dbReference type="EMBL" id="JQAZ01000001">
    <property type="protein sequence ID" value="KRN34049.1"/>
    <property type="molecule type" value="Genomic_DNA"/>
</dbReference>
<dbReference type="GO" id="GO:0016491">
    <property type="term" value="F:oxidoreductase activity"/>
    <property type="evidence" value="ECO:0007669"/>
    <property type="project" value="UniProtKB-KW"/>
</dbReference>
<dbReference type="EMBL" id="JQAT01000001">
    <property type="protein sequence ID" value="KRN29422.1"/>
    <property type="molecule type" value="Genomic_DNA"/>
</dbReference>
<dbReference type="Pfam" id="PF00106">
    <property type="entry name" value="adh_short"/>
    <property type="match status" value="1"/>
</dbReference>
<comment type="caution">
    <text evidence="4">The sequence shown here is derived from an EMBL/GenBank/DDBJ whole genome shotgun (WGS) entry which is preliminary data.</text>
</comment>
<evidence type="ECO:0000313" key="4">
    <source>
        <dbReference type="EMBL" id="KRN29422.1"/>
    </source>
</evidence>
<dbReference type="PIRSF" id="PIRSF000126">
    <property type="entry name" value="11-beta-HSD1"/>
    <property type="match status" value="1"/>
</dbReference>
<evidence type="ECO:0000313" key="6">
    <source>
        <dbReference type="Proteomes" id="UP000051645"/>
    </source>
</evidence>
<evidence type="ECO:0000256" key="3">
    <source>
        <dbReference type="RuleBase" id="RU000363"/>
    </source>
</evidence>
<dbReference type="InterPro" id="IPR036291">
    <property type="entry name" value="NAD(P)-bd_dom_sf"/>
</dbReference>
<accession>A0A0R2FML6</accession>
<dbReference type="GO" id="GO:0016020">
    <property type="term" value="C:membrane"/>
    <property type="evidence" value="ECO:0007669"/>
    <property type="project" value="TreeGrafter"/>
</dbReference>
<reference evidence="6 7" key="1">
    <citation type="journal article" date="2015" name="Genome Announc.">
        <title>Expanding the biotechnology potential of lactobacilli through comparative genomics of 213 strains and associated genera.</title>
        <authorList>
            <person name="Sun Z."/>
            <person name="Harris H.M."/>
            <person name="McCann A."/>
            <person name="Guo C."/>
            <person name="Argimon S."/>
            <person name="Zhang W."/>
            <person name="Yang X."/>
            <person name="Jeffery I.B."/>
            <person name="Cooney J.C."/>
            <person name="Kagawa T.F."/>
            <person name="Liu W."/>
            <person name="Song Y."/>
            <person name="Salvetti E."/>
            <person name="Wrobel A."/>
            <person name="Rasinkangas P."/>
            <person name="Parkhill J."/>
            <person name="Rea M.C."/>
            <person name="O'Sullivan O."/>
            <person name="Ritari J."/>
            <person name="Douillard F.P."/>
            <person name="Paul Ross R."/>
            <person name="Yang R."/>
            <person name="Briner A.E."/>
            <person name="Felis G.E."/>
            <person name="de Vos W.M."/>
            <person name="Barrangou R."/>
            <person name="Klaenhammer T.R."/>
            <person name="Caufield P.W."/>
            <person name="Cui Y."/>
            <person name="Zhang H."/>
            <person name="O'Toole P.W."/>
        </authorList>
    </citation>
    <scope>NUCLEOTIDE SEQUENCE [LARGE SCALE GENOMIC DNA]</scope>
    <source>
        <strain evidence="4 7">ATCC BAA-66</strain>
        <strain evidence="5 6">DSM 13344</strain>
    </source>
</reference>
<dbReference type="AlphaFoldDB" id="A0A0R2FML6"/>
<gene>
    <name evidence="4" type="ORF">IV38_GL000306</name>
    <name evidence="5" type="ORF">IV40_GL000362</name>
</gene>
<evidence type="ECO:0000256" key="2">
    <source>
        <dbReference type="ARBA" id="ARBA00023002"/>
    </source>
</evidence>
<dbReference type="InterPro" id="IPR020904">
    <property type="entry name" value="Sc_DH/Rdtase_CS"/>
</dbReference>
<dbReference type="STRING" id="81857.IV38_GL000306"/>
<dbReference type="Proteomes" id="UP000051751">
    <property type="component" value="Unassembled WGS sequence"/>
</dbReference>
<evidence type="ECO:0000313" key="5">
    <source>
        <dbReference type="EMBL" id="KRN34049.1"/>
    </source>
</evidence>
<dbReference type="PANTHER" id="PTHR44196">
    <property type="entry name" value="DEHYDROGENASE/REDUCTASE SDR FAMILY MEMBER 7B"/>
    <property type="match status" value="1"/>
</dbReference>
<evidence type="ECO:0000313" key="7">
    <source>
        <dbReference type="Proteomes" id="UP000051751"/>
    </source>
</evidence>
<organism evidence="4 7">
    <name type="scientific">Lactobacillus selangorensis</name>
    <dbReference type="NCBI Taxonomy" id="81857"/>
    <lineage>
        <taxon>Bacteria</taxon>
        <taxon>Bacillati</taxon>
        <taxon>Bacillota</taxon>
        <taxon>Bacilli</taxon>
        <taxon>Lactobacillales</taxon>
        <taxon>Lactobacillaceae</taxon>
        <taxon>Lactobacillus</taxon>
    </lineage>
</organism>
<keyword evidence="6" id="KW-1185">Reference proteome</keyword>
<dbReference type="PANTHER" id="PTHR44196:SF1">
    <property type="entry name" value="DEHYDROGENASE_REDUCTASE SDR FAMILY MEMBER 7B"/>
    <property type="match status" value="1"/>
</dbReference>